<evidence type="ECO:0000313" key="3">
    <source>
        <dbReference type="EMBL" id="EFN70249.1"/>
    </source>
</evidence>
<dbReference type="PANTHER" id="PTHR10380:SF173">
    <property type="entry name" value="CUTICULAR PROTEIN 47EF, ISOFORM C-RELATED"/>
    <property type="match status" value="1"/>
</dbReference>
<dbReference type="InParanoid" id="E2A8H9"/>
<name>E2A8H9_CAMFO</name>
<sequence length="183" mass="20744">MTNQNKFNTDSMIELRINRYSILMEADNLEMPLFIITLCVLIKATVIIAKTERLTTPSNINHAKLALYYTVANYDTTTPTTTPLRQYPIIQPSKPLYNYTYNADTGIQAQESGHLNNMGTNQEALEVRGSYSYTDKEGNTFQVSYIANENGFQPKGAHLPTIPPLIKTALQYISKEEERRGKK</sequence>
<proteinExistence type="predicted"/>
<dbReference type="GO" id="GO:0008010">
    <property type="term" value="F:structural constituent of chitin-based larval cuticle"/>
    <property type="evidence" value="ECO:0007669"/>
    <property type="project" value="TreeGrafter"/>
</dbReference>
<dbReference type="AlphaFoldDB" id="E2A8H9"/>
<dbReference type="InterPro" id="IPR050468">
    <property type="entry name" value="Cuticle_Struct_Prot"/>
</dbReference>
<reference evidence="3 4" key="1">
    <citation type="journal article" date="2010" name="Science">
        <title>Genomic comparison of the ants Camponotus floridanus and Harpegnathos saltator.</title>
        <authorList>
            <person name="Bonasio R."/>
            <person name="Zhang G."/>
            <person name="Ye C."/>
            <person name="Mutti N.S."/>
            <person name="Fang X."/>
            <person name="Qin N."/>
            <person name="Donahue G."/>
            <person name="Yang P."/>
            <person name="Li Q."/>
            <person name="Li C."/>
            <person name="Zhang P."/>
            <person name="Huang Z."/>
            <person name="Berger S.L."/>
            <person name="Reinberg D."/>
            <person name="Wang J."/>
            <person name="Liebig J."/>
        </authorList>
    </citation>
    <scope>NUCLEOTIDE SEQUENCE [LARGE SCALE GENOMIC DNA]</scope>
    <source>
        <strain evidence="4">C129</strain>
    </source>
</reference>
<dbReference type="OrthoDB" id="7549055at2759"/>
<dbReference type="PANTHER" id="PTHR10380">
    <property type="entry name" value="CUTICLE PROTEIN"/>
    <property type="match status" value="1"/>
</dbReference>
<evidence type="ECO:0000313" key="4">
    <source>
        <dbReference type="Proteomes" id="UP000000311"/>
    </source>
</evidence>
<dbReference type="InterPro" id="IPR031311">
    <property type="entry name" value="CHIT_BIND_RR_consensus"/>
</dbReference>
<keyword evidence="1 2" id="KW-0193">Cuticle</keyword>
<keyword evidence="4" id="KW-1185">Reference proteome</keyword>
<dbReference type="Proteomes" id="UP000000311">
    <property type="component" value="Unassembled WGS sequence"/>
</dbReference>
<dbReference type="PRINTS" id="PR00947">
    <property type="entry name" value="CUTICLE"/>
</dbReference>
<dbReference type="Pfam" id="PF00379">
    <property type="entry name" value="Chitin_bind_4"/>
    <property type="match status" value="1"/>
</dbReference>
<dbReference type="InterPro" id="IPR000618">
    <property type="entry name" value="Insect_cuticle"/>
</dbReference>
<accession>E2A8H9</accession>
<organism evidence="4">
    <name type="scientific">Camponotus floridanus</name>
    <name type="common">Florida carpenter ant</name>
    <dbReference type="NCBI Taxonomy" id="104421"/>
    <lineage>
        <taxon>Eukaryota</taxon>
        <taxon>Metazoa</taxon>
        <taxon>Ecdysozoa</taxon>
        <taxon>Arthropoda</taxon>
        <taxon>Hexapoda</taxon>
        <taxon>Insecta</taxon>
        <taxon>Pterygota</taxon>
        <taxon>Neoptera</taxon>
        <taxon>Endopterygota</taxon>
        <taxon>Hymenoptera</taxon>
        <taxon>Apocrita</taxon>
        <taxon>Aculeata</taxon>
        <taxon>Formicoidea</taxon>
        <taxon>Formicidae</taxon>
        <taxon>Formicinae</taxon>
        <taxon>Camponotus</taxon>
    </lineage>
</organism>
<dbReference type="EMBL" id="GL437616">
    <property type="protein sequence ID" value="EFN70249.1"/>
    <property type="molecule type" value="Genomic_DNA"/>
</dbReference>
<gene>
    <name evidence="3" type="ORF">EAG_11917</name>
</gene>
<evidence type="ECO:0000256" key="2">
    <source>
        <dbReference type="PROSITE-ProRule" id="PRU00497"/>
    </source>
</evidence>
<protein>
    <submittedName>
        <fullName evidence="3">Larval cuticle protein 8</fullName>
    </submittedName>
</protein>
<dbReference type="PROSITE" id="PS00233">
    <property type="entry name" value="CHIT_BIND_RR_1"/>
    <property type="match status" value="1"/>
</dbReference>
<dbReference type="PROSITE" id="PS51155">
    <property type="entry name" value="CHIT_BIND_RR_2"/>
    <property type="match status" value="1"/>
</dbReference>
<evidence type="ECO:0000256" key="1">
    <source>
        <dbReference type="ARBA" id="ARBA00022460"/>
    </source>
</evidence>
<dbReference type="GO" id="GO:0062129">
    <property type="term" value="C:chitin-based extracellular matrix"/>
    <property type="evidence" value="ECO:0007669"/>
    <property type="project" value="TreeGrafter"/>
</dbReference>